<feature type="region of interest" description="Disordered" evidence="1">
    <location>
        <begin position="257"/>
        <end position="279"/>
    </location>
</feature>
<feature type="compositionally biased region" description="Acidic residues" evidence="1">
    <location>
        <begin position="259"/>
        <end position="278"/>
    </location>
</feature>
<dbReference type="AlphaFoldDB" id="A0A0D7AI15"/>
<feature type="compositionally biased region" description="Polar residues" evidence="1">
    <location>
        <begin position="106"/>
        <end position="126"/>
    </location>
</feature>
<evidence type="ECO:0000256" key="1">
    <source>
        <dbReference type="SAM" id="MobiDB-lite"/>
    </source>
</evidence>
<dbReference type="EMBL" id="KN881666">
    <property type="protein sequence ID" value="KIY51222.1"/>
    <property type="molecule type" value="Genomic_DNA"/>
</dbReference>
<accession>A0A0D7AI15</accession>
<gene>
    <name evidence="2" type="ORF">FISHEDRAFT_70865</name>
</gene>
<keyword evidence="3" id="KW-1185">Reference proteome</keyword>
<evidence type="ECO:0000313" key="3">
    <source>
        <dbReference type="Proteomes" id="UP000054144"/>
    </source>
</evidence>
<reference evidence="2 3" key="1">
    <citation type="journal article" date="2015" name="Fungal Genet. Biol.">
        <title>Evolution of novel wood decay mechanisms in Agaricales revealed by the genome sequences of Fistulina hepatica and Cylindrobasidium torrendii.</title>
        <authorList>
            <person name="Floudas D."/>
            <person name="Held B.W."/>
            <person name="Riley R."/>
            <person name="Nagy L.G."/>
            <person name="Koehler G."/>
            <person name="Ransdell A.S."/>
            <person name="Younus H."/>
            <person name="Chow J."/>
            <person name="Chiniquy J."/>
            <person name="Lipzen A."/>
            <person name="Tritt A."/>
            <person name="Sun H."/>
            <person name="Haridas S."/>
            <person name="LaButti K."/>
            <person name="Ohm R.A."/>
            <person name="Kues U."/>
            <person name="Blanchette R.A."/>
            <person name="Grigoriev I.V."/>
            <person name="Minto R.E."/>
            <person name="Hibbett D.S."/>
        </authorList>
    </citation>
    <scope>NUCLEOTIDE SEQUENCE [LARGE SCALE GENOMIC DNA]</scope>
    <source>
        <strain evidence="2 3">ATCC 64428</strain>
    </source>
</reference>
<feature type="region of interest" description="Disordered" evidence="1">
    <location>
        <begin position="61"/>
        <end position="206"/>
    </location>
</feature>
<name>A0A0D7AI15_9AGAR</name>
<feature type="compositionally biased region" description="Low complexity" evidence="1">
    <location>
        <begin position="76"/>
        <end position="92"/>
    </location>
</feature>
<dbReference type="OrthoDB" id="5396103at2759"/>
<proteinExistence type="predicted"/>
<protein>
    <submittedName>
        <fullName evidence="2">Uncharacterized protein</fullName>
    </submittedName>
</protein>
<dbReference type="Proteomes" id="UP000054144">
    <property type="component" value="Unassembled WGS sequence"/>
</dbReference>
<sequence>MLVTVLHADDGRSRGPPNKYSVSAPTFTHVPAQRVFHLPQSFASNASSICPPCISRPIAPMTLNPGTSTRPSLPASSSDFALPTASSSSSSSGGTTNVRRSGIATPKSTLLSESRTHSPLATSFTPRSPLIGHECITPSDESESDRDKIATDTPPSSGSDNNTPLLAHLRSRFSPPATPPPRRRSSAAMDFERQSRSRTRRLTQPVKQPRILRLLAESRPFEELETSSESAFTRLASACSDLPSQRRQACDRGRFPEEVACEDSQPSDDEDESDFEDESLYHSVSAPIPIGPSSLAAKSSEAAVGTLDGSMDVDVPSASSSVSSMRMSMTPTTATAWRHTPPSASGVIKSNKRKLEDRYEPYPKRRAVSPSVAYVRDGYFSLGSPGRMTPRLPIVIPSMPGSACTSASSSPTFGSHFPASFSRAATMSGSPTIRAAGLASPILRPVVRSTVGRHSDPGDEREIDGAGEAVLGLSIT</sequence>
<evidence type="ECO:0000313" key="2">
    <source>
        <dbReference type="EMBL" id="KIY51222.1"/>
    </source>
</evidence>
<organism evidence="2 3">
    <name type="scientific">Fistulina hepatica ATCC 64428</name>
    <dbReference type="NCBI Taxonomy" id="1128425"/>
    <lineage>
        <taxon>Eukaryota</taxon>
        <taxon>Fungi</taxon>
        <taxon>Dikarya</taxon>
        <taxon>Basidiomycota</taxon>
        <taxon>Agaricomycotina</taxon>
        <taxon>Agaricomycetes</taxon>
        <taxon>Agaricomycetidae</taxon>
        <taxon>Agaricales</taxon>
        <taxon>Fistulinaceae</taxon>
        <taxon>Fistulina</taxon>
    </lineage>
</organism>
<feature type="region of interest" description="Disordered" evidence="1">
    <location>
        <begin position="1"/>
        <end position="20"/>
    </location>
</feature>
<feature type="compositionally biased region" description="Polar residues" evidence="1">
    <location>
        <begin position="153"/>
        <end position="164"/>
    </location>
</feature>
<feature type="compositionally biased region" description="Polar residues" evidence="1">
    <location>
        <begin position="64"/>
        <end position="75"/>
    </location>
</feature>